<dbReference type="Proteomes" id="UP000011910">
    <property type="component" value="Unassembled WGS sequence"/>
</dbReference>
<dbReference type="InterPro" id="IPR000742">
    <property type="entry name" value="EGF"/>
</dbReference>
<dbReference type="PROSITE" id="PS01186">
    <property type="entry name" value="EGF_2"/>
    <property type="match status" value="1"/>
</dbReference>
<evidence type="ECO:0000313" key="3">
    <source>
        <dbReference type="Proteomes" id="UP000011910"/>
    </source>
</evidence>
<sequence length="201" mass="22837">MKTLLAPLAAAMLLFISCQKETCADDQLSCQNGTMQQGACSCQPGYEGTHCDQEKLPVSVQLTHIAIQGYPTGACTNYDADDEPLYRDADLYMALYHNQVLLAHNRPLAVENYDAAPLIVNLENWQLLLPHDGYELRLYDRDEGLQEEDQLITSFHFFPYSRGKGFPDTYSLEGHYYCEAGHYSYNLPYSLQLHLQYSFSD</sequence>
<proteinExistence type="predicted"/>
<dbReference type="EMBL" id="AODQ01000008">
    <property type="protein sequence ID" value="EMR04293.1"/>
    <property type="molecule type" value="Genomic_DNA"/>
</dbReference>
<evidence type="ECO:0000259" key="1">
    <source>
        <dbReference type="PROSITE" id="PS50026"/>
    </source>
</evidence>
<dbReference type="RefSeq" id="WP_009193986.1">
    <property type="nucleotide sequence ID" value="NZ_AODQ01000008.1"/>
</dbReference>
<dbReference type="PROSITE" id="PS51257">
    <property type="entry name" value="PROKAR_LIPOPROTEIN"/>
    <property type="match status" value="1"/>
</dbReference>
<dbReference type="PROSITE" id="PS00022">
    <property type="entry name" value="EGF_1"/>
    <property type="match status" value="1"/>
</dbReference>
<reference evidence="2 3" key="1">
    <citation type="journal article" date="2013" name="Genome Announc.">
        <title>Draft Genome Sequence of Cesiribacter andamanensis Strain AMV16T, Isolated from a Soil Sample from a Mud Volcano in the Andaman Islands, India.</title>
        <authorList>
            <person name="Shivaji S."/>
            <person name="Ara S."/>
            <person name="Begum Z."/>
            <person name="Srinivas T.N."/>
            <person name="Singh A."/>
            <person name="Kumar Pinnaka A."/>
        </authorList>
    </citation>
    <scope>NUCLEOTIDE SEQUENCE [LARGE SCALE GENOMIC DNA]</scope>
    <source>
        <strain evidence="2 3">AMV16</strain>
    </source>
</reference>
<gene>
    <name evidence="2" type="ORF">ADICEAN_00579</name>
</gene>
<organism evidence="2 3">
    <name type="scientific">Cesiribacter andamanensis AMV16</name>
    <dbReference type="NCBI Taxonomy" id="1279009"/>
    <lineage>
        <taxon>Bacteria</taxon>
        <taxon>Pseudomonadati</taxon>
        <taxon>Bacteroidota</taxon>
        <taxon>Cytophagia</taxon>
        <taxon>Cytophagales</taxon>
        <taxon>Cesiribacteraceae</taxon>
        <taxon>Cesiribacter</taxon>
    </lineage>
</organism>
<dbReference type="AlphaFoldDB" id="M7N6S5"/>
<evidence type="ECO:0000313" key="2">
    <source>
        <dbReference type="EMBL" id="EMR04293.1"/>
    </source>
</evidence>
<dbReference type="OrthoDB" id="674834at2"/>
<dbReference type="eggNOG" id="ENOG502ZM10">
    <property type="taxonomic scope" value="Bacteria"/>
</dbReference>
<dbReference type="PROSITE" id="PS50026">
    <property type="entry name" value="EGF_3"/>
    <property type="match status" value="1"/>
</dbReference>
<keyword evidence="3" id="KW-1185">Reference proteome</keyword>
<comment type="caution">
    <text evidence="2">The sequence shown here is derived from an EMBL/GenBank/DDBJ whole genome shotgun (WGS) entry which is preliminary data.</text>
</comment>
<name>M7N6S5_9BACT</name>
<feature type="domain" description="EGF-like" evidence="1">
    <location>
        <begin position="14"/>
        <end position="52"/>
    </location>
</feature>
<protein>
    <recommendedName>
        <fullName evidence="1">EGF-like domain-containing protein</fullName>
    </recommendedName>
</protein>
<accession>M7N6S5</accession>